<evidence type="ECO:0000256" key="2">
    <source>
        <dbReference type="ARBA" id="ARBA00011575"/>
    </source>
</evidence>
<dbReference type="NCBIfam" id="TIGR01824">
    <property type="entry name" value="PabB-clade2"/>
    <property type="match status" value="1"/>
</dbReference>
<evidence type="ECO:0000256" key="5">
    <source>
        <dbReference type="ARBA" id="ARBA00022842"/>
    </source>
</evidence>
<evidence type="ECO:0000256" key="3">
    <source>
        <dbReference type="ARBA" id="ARBA00020653"/>
    </source>
</evidence>
<dbReference type="SUPFAM" id="SSF56322">
    <property type="entry name" value="ADC synthase"/>
    <property type="match status" value="1"/>
</dbReference>
<dbReference type="EMBL" id="CP098611">
    <property type="protein sequence ID" value="USR91156.1"/>
    <property type="molecule type" value="Genomic_DNA"/>
</dbReference>
<evidence type="ECO:0000256" key="8">
    <source>
        <dbReference type="ARBA" id="ARBA00047683"/>
    </source>
</evidence>
<gene>
    <name evidence="11" type="ORF">NEA10_20415</name>
</gene>
<dbReference type="Gene3D" id="3.60.120.10">
    <property type="entry name" value="Anthranilate synthase"/>
    <property type="match status" value="1"/>
</dbReference>
<dbReference type="Proteomes" id="UP001056708">
    <property type="component" value="Chromosome"/>
</dbReference>
<comment type="cofactor">
    <cofactor evidence="1">
        <name>Mg(2+)</name>
        <dbReference type="ChEBI" id="CHEBI:18420"/>
    </cofactor>
</comment>
<evidence type="ECO:0000256" key="4">
    <source>
        <dbReference type="ARBA" id="ARBA00022723"/>
    </source>
</evidence>
<keyword evidence="4" id="KW-0479">Metal-binding</keyword>
<dbReference type="InterPro" id="IPR005801">
    <property type="entry name" value="ADC_synthase"/>
</dbReference>
<evidence type="ECO:0000259" key="10">
    <source>
        <dbReference type="Pfam" id="PF04715"/>
    </source>
</evidence>
<reference evidence="11" key="1">
    <citation type="submission" date="2022-06" db="EMBL/GenBank/DDBJ databases">
        <title>Genome sequence of Phormidium yuhuli AB48 isolated from an industrial photobioreactor environment.</title>
        <authorList>
            <person name="Qiu Y."/>
            <person name="Noonan A.J.C."/>
            <person name="Dofher K."/>
            <person name="Koch M."/>
            <person name="Kieft B."/>
            <person name="Lin X."/>
            <person name="Ziels R.M."/>
            <person name="Hallam S.J."/>
        </authorList>
    </citation>
    <scope>NUCLEOTIDE SEQUENCE</scope>
    <source>
        <strain evidence="11">AB48</strain>
    </source>
</reference>
<protein>
    <recommendedName>
        <fullName evidence="3">Anthranilate synthase component 1</fullName>
    </recommendedName>
</protein>
<accession>A0ABY5AQH0</accession>
<evidence type="ECO:0000259" key="9">
    <source>
        <dbReference type="Pfam" id="PF00425"/>
    </source>
</evidence>
<keyword evidence="6 11" id="KW-0456">Lyase</keyword>
<dbReference type="Pfam" id="PF00425">
    <property type="entry name" value="Chorismate_bind"/>
    <property type="match status" value="1"/>
</dbReference>
<evidence type="ECO:0000313" key="12">
    <source>
        <dbReference type="Proteomes" id="UP001056708"/>
    </source>
</evidence>
<sequence>MNARQPWFWRSHPLESQTASEVFAALFLNDPIAVLLESPSSSETPDLTGYSICAGRPRERAGISQHWTPRLGEILPFLRHTLAANLDTPSPTYPPEIAQLPFTGGWLGWLGYDLGWEIEQLPYHNRDRLPFPIAFWYEPEHFAVLDHHHNTLWFAASSPQQLDRLEQTWSRWQPSHEPPSPLGAPPKIEFLSQQTDYEAMVRRAKAYIRAGDIFQTNLSLRFSTHLNRHPWQIYRRLHQINPSPFASYWQTPWGQVVSCSPERLLQLREGIAQTRPIAGTRPRGQTPQRDRQLEAELLDNRKENAEHIMLVDLERNDLGRVCHWGSVRVNELLVVERYSHVMHLVSNVIGQLAANIDPIDAIAALFPGGTITGCPKVRCMEIIEELEPVRRSLFYGSCGYLDQRGYLDLNILIRTLLCHQGQIWGQVGAGIVADSDPEQEWRESLSKAQAQLKALL</sequence>
<evidence type="ECO:0000256" key="6">
    <source>
        <dbReference type="ARBA" id="ARBA00023239"/>
    </source>
</evidence>
<comment type="function">
    <text evidence="7">Part of a heterotetrameric complex that catalyzes the two-step biosynthesis of anthranilate, an intermediate in the biosynthesis of L-tryptophan. In the first step, the glutamine-binding beta subunit (TrpG) of anthranilate synthase (AS) provides the glutamine amidotransferase activity which generates ammonia as a substrate that, along with chorismate, is used in the second step, catalyzed by the large alpha subunit of AS (TrpE) to produce anthranilate. In the absence of TrpG, TrpE can synthesize anthranilate directly from chorismate and high concentrations of ammonia.</text>
</comment>
<dbReference type="PANTHER" id="PTHR11236:SF48">
    <property type="entry name" value="ISOCHORISMATE SYNTHASE MENF"/>
    <property type="match status" value="1"/>
</dbReference>
<dbReference type="InterPro" id="IPR015890">
    <property type="entry name" value="Chorismate_C"/>
</dbReference>
<dbReference type="PANTHER" id="PTHR11236">
    <property type="entry name" value="AMINOBENZOATE/ANTHRANILATE SYNTHASE"/>
    <property type="match status" value="1"/>
</dbReference>
<dbReference type="InterPro" id="IPR006805">
    <property type="entry name" value="Anth_synth_I_N"/>
</dbReference>
<dbReference type="InterPro" id="IPR019999">
    <property type="entry name" value="Anth_synth_I-like"/>
</dbReference>
<dbReference type="NCBIfam" id="NF004610">
    <property type="entry name" value="PRK05940.1"/>
    <property type="match status" value="1"/>
</dbReference>
<dbReference type="PRINTS" id="PR00095">
    <property type="entry name" value="ANTSNTHASEI"/>
</dbReference>
<dbReference type="Pfam" id="PF04715">
    <property type="entry name" value="Anth_synt_I_N"/>
    <property type="match status" value="1"/>
</dbReference>
<proteinExistence type="predicted"/>
<name>A0ABY5AQH0_9CYAN</name>
<keyword evidence="12" id="KW-1185">Reference proteome</keyword>
<dbReference type="GO" id="GO:0004049">
    <property type="term" value="F:anthranilate synthase activity"/>
    <property type="evidence" value="ECO:0007669"/>
    <property type="project" value="UniProtKB-EC"/>
</dbReference>
<feature type="domain" description="Chorismate-utilising enzyme C-terminal" evidence="9">
    <location>
        <begin position="194"/>
        <end position="447"/>
    </location>
</feature>
<feature type="domain" description="Anthranilate synthase component I N-terminal" evidence="10">
    <location>
        <begin position="78"/>
        <end position="153"/>
    </location>
</feature>
<evidence type="ECO:0000256" key="7">
    <source>
        <dbReference type="ARBA" id="ARBA00025634"/>
    </source>
</evidence>
<dbReference type="InterPro" id="IPR010118">
    <property type="entry name" value="Para-NH2Bz/anthranilate_synth"/>
</dbReference>
<comment type="subunit">
    <text evidence="2">Heterotetramer consisting of two non-identical subunits: a beta subunit (TrpG) and a large alpha subunit (TrpE).</text>
</comment>
<dbReference type="RefSeq" id="WP_252663187.1">
    <property type="nucleotide sequence ID" value="NZ_CP098611.1"/>
</dbReference>
<keyword evidence="5" id="KW-0460">Magnesium</keyword>
<comment type="catalytic activity">
    <reaction evidence="8">
        <text>chorismate + L-glutamine = anthranilate + pyruvate + L-glutamate + H(+)</text>
        <dbReference type="Rhea" id="RHEA:21732"/>
        <dbReference type="ChEBI" id="CHEBI:15361"/>
        <dbReference type="ChEBI" id="CHEBI:15378"/>
        <dbReference type="ChEBI" id="CHEBI:16567"/>
        <dbReference type="ChEBI" id="CHEBI:29748"/>
        <dbReference type="ChEBI" id="CHEBI:29985"/>
        <dbReference type="ChEBI" id="CHEBI:58359"/>
        <dbReference type="EC" id="4.1.3.27"/>
    </reaction>
</comment>
<organism evidence="11 12">
    <name type="scientific">Phormidium yuhuli AB48</name>
    <dbReference type="NCBI Taxonomy" id="2940671"/>
    <lineage>
        <taxon>Bacteria</taxon>
        <taxon>Bacillati</taxon>
        <taxon>Cyanobacteriota</taxon>
        <taxon>Cyanophyceae</taxon>
        <taxon>Oscillatoriophycideae</taxon>
        <taxon>Oscillatoriales</taxon>
        <taxon>Oscillatoriaceae</taxon>
        <taxon>Phormidium</taxon>
        <taxon>Phormidium yuhuli</taxon>
    </lineage>
</organism>
<evidence type="ECO:0000313" key="11">
    <source>
        <dbReference type="EMBL" id="USR91156.1"/>
    </source>
</evidence>
<evidence type="ECO:0000256" key="1">
    <source>
        <dbReference type="ARBA" id="ARBA00001946"/>
    </source>
</evidence>